<evidence type="ECO:0000256" key="5">
    <source>
        <dbReference type="ARBA" id="ARBA00023237"/>
    </source>
</evidence>
<feature type="signal peptide" evidence="6">
    <location>
        <begin position="1"/>
        <end position="23"/>
    </location>
</feature>
<dbReference type="GO" id="GO:0009279">
    <property type="term" value="C:cell outer membrane"/>
    <property type="evidence" value="ECO:0007669"/>
    <property type="project" value="UniProtKB-SubCell"/>
</dbReference>
<evidence type="ECO:0000259" key="7">
    <source>
        <dbReference type="Pfam" id="PF07980"/>
    </source>
</evidence>
<keyword evidence="5" id="KW-0998">Cell outer membrane</keyword>
<feature type="chain" id="PRO_5019811586" evidence="6">
    <location>
        <begin position="24"/>
        <end position="537"/>
    </location>
</feature>
<dbReference type="Gene3D" id="1.25.40.10">
    <property type="entry name" value="Tetratricopeptide repeat domain"/>
    <property type="match status" value="1"/>
</dbReference>
<dbReference type="Proteomes" id="UP000253235">
    <property type="component" value="Unassembled WGS sequence"/>
</dbReference>
<organism evidence="8 9">
    <name type="scientific">Flavobacterium petrolei</name>
    <dbReference type="NCBI Taxonomy" id="2259594"/>
    <lineage>
        <taxon>Bacteria</taxon>
        <taxon>Pseudomonadati</taxon>
        <taxon>Bacteroidota</taxon>
        <taxon>Flavobacteriia</taxon>
        <taxon>Flavobacteriales</taxon>
        <taxon>Flavobacteriaceae</taxon>
        <taxon>Flavobacterium</taxon>
    </lineage>
</organism>
<dbReference type="SUPFAM" id="SSF48452">
    <property type="entry name" value="TPR-like"/>
    <property type="match status" value="1"/>
</dbReference>
<evidence type="ECO:0000256" key="4">
    <source>
        <dbReference type="ARBA" id="ARBA00023136"/>
    </source>
</evidence>
<comment type="similarity">
    <text evidence="2">Belongs to the SusD family.</text>
</comment>
<evidence type="ECO:0000256" key="6">
    <source>
        <dbReference type="SAM" id="SignalP"/>
    </source>
</evidence>
<sequence length="537" mass="59102">MKKINIIYILFAFVALQSCTSDLDVVAEDTKVNSPEQLFSTPLGYKQALAGVYGNLSLTGTGDAGSSFLQGIDAGTSQFGRCMWYLQNLTTDEVVWTYENDEGTAELQRNTWTSANPILLGMFSRTMAEVALANDFLRQSTPELLSARGITATADVAEINFYRNEVRVLRAFAYYNMMDLFGKAPFVTETDPLNFKGPQYDRKQLFSFIETELNAVIPNLKAARANEYGRLDKAMAQMILAKMYLNAEVYIGAPKYAECMAKCSEVISGGYTLNTKYLNNFKADNQTSSEMIFTLQSDGVKTQNYGATTVMINGQVGSLEGNGAEFGVGGWGGALRLRKQFVEKFDGSKFLTDARKTYTTSGARTLEIASLTNGAQGYILHKYSNKTVAGVAGVNSTFVDTDFPLFRLADAYLMYAEAQMRKDGATNGSTATNTTAQSLKYINDLRERANNGSTAANVSKGEVNLDFVIDERSRELHWEGHRRQDLIRFNKYGGGNYNWAWKGNIANGTSIGTEKNVFPIPTAAISANPNLTQNTGY</sequence>
<reference evidence="8 9" key="1">
    <citation type="submission" date="2019-01" db="EMBL/GenBank/DDBJ databases">
        <title>Flavobacterium sp. nov. isolated from arctic soil.</title>
        <authorList>
            <person name="Kim D.-U."/>
        </authorList>
    </citation>
    <scope>NUCLEOTIDE SEQUENCE [LARGE SCALE GENOMIC DNA]</scope>
    <source>
        <strain evidence="8 9">Kopri-42</strain>
    </source>
</reference>
<keyword evidence="3 6" id="KW-0732">Signal</keyword>
<evidence type="ECO:0000256" key="1">
    <source>
        <dbReference type="ARBA" id="ARBA00004442"/>
    </source>
</evidence>
<dbReference type="PROSITE" id="PS51257">
    <property type="entry name" value="PROKAR_LIPOPROTEIN"/>
    <property type="match status" value="1"/>
</dbReference>
<dbReference type="InterPro" id="IPR011990">
    <property type="entry name" value="TPR-like_helical_dom_sf"/>
</dbReference>
<dbReference type="CDD" id="cd08977">
    <property type="entry name" value="SusD"/>
    <property type="match status" value="1"/>
</dbReference>
<dbReference type="OrthoDB" id="5694214at2"/>
<evidence type="ECO:0000256" key="2">
    <source>
        <dbReference type="ARBA" id="ARBA00006275"/>
    </source>
</evidence>
<evidence type="ECO:0000313" key="8">
    <source>
        <dbReference type="EMBL" id="RYJ53574.1"/>
    </source>
</evidence>
<dbReference type="Pfam" id="PF07980">
    <property type="entry name" value="SusD_RagB"/>
    <property type="match status" value="1"/>
</dbReference>
<name>A0A482U005_9FLAO</name>
<dbReference type="AlphaFoldDB" id="A0A482U005"/>
<comment type="caution">
    <text evidence="8">The sequence shown here is derived from an EMBL/GenBank/DDBJ whole genome shotgun (WGS) entry which is preliminary data.</text>
</comment>
<dbReference type="EMBL" id="QNVY02000001">
    <property type="protein sequence ID" value="RYJ53574.1"/>
    <property type="molecule type" value="Genomic_DNA"/>
</dbReference>
<dbReference type="Gene3D" id="1.25.40.390">
    <property type="match status" value="1"/>
</dbReference>
<keyword evidence="9" id="KW-1185">Reference proteome</keyword>
<gene>
    <name evidence="8" type="ORF">DR871_005870</name>
</gene>
<evidence type="ECO:0000313" key="9">
    <source>
        <dbReference type="Proteomes" id="UP000253235"/>
    </source>
</evidence>
<comment type="subcellular location">
    <subcellularLocation>
        <location evidence="1">Cell outer membrane</location>
    </subcellularLocation>
</comment>
<proteinExistence type="inferred from homology"/>
<dbReference type="InterPro" id="IPR012944">
    <property type="entry name" value="SusD_RagB_dom"/>
</dbReference>
<evidence type="ECO:0000256" key="3">
    <source>
        <dbReference type="ARBA" id="ARBA00022729"/>
    </source>
</evidence>
<keyword evidence="4" id="KW-0472">Membrane</keyword>
<accession>A0A482U005</accession>
<dbReference type="Gene3D" id="1.10.3780.10">
    <property type="entry name" value="SusD-like"/>
    <property type="match status" value="1"/>
</dbReference>
<feature type="domain" description="RagB/SusD" evidence="7">
    <location>
        <begin position="373"/>
        <end position="537"/>
    </location>
</feature>
<protein>
    <submittedName>
        <fullName evidence="8">RagB/SusD family nutrient uptake outer membrane protein</fullName>
    </submittedName>
</protein>